<name>A0ABP7H4C7_9FLAO</name>
<keyword evidence="1" id="KW-0472">Membrane</keyword>
<proteinExistence type="predicted"/>
<dbReference type="EMBL" id="BAABBI010000001">
    <property type="protein sequence ID" value="GAA3781891.1"/>
    <property type="molecule type" value="Genomic_DNA"/>
</dbReference>
<evidence type="ECO:0000313" key="3">
    <source>
        <dbReference type="Proteomes" id="UP001501456"/>
    </source>
</evidence>
<keyword evidence="3" id="KW-1185">Reference proteome</keyword>
<protein>
    <submittedName>
        <fullName evidence="2">Uncharacterized protein</fullName>
    </submittedName>
</protein>
<gene>
    <name evidence="2" type="ORF">GCM10022271_12710</name>
</gene>
<accession>A0ABP7H4C7</accession>
<sequence>MSNKTTSEAKFLIAIYSAQLAPTAPAPTTVTFIFFYCLFVFNVLIFKITKLQIIYHVIKKAKG</sequence>
<comment type="caution">
    <text evidence="2">The sequence shown here is derived from an EMBL/GenBank/DDBJ whole genome shotgun (WGS) entry which is preliminary data.</text>
</comment>
<evidence type="ECO:0000256" key="1">
    <source>
        <dbReference type="SAM" id="Phobius"/>
    </source>
</evidence>
<organism evidence="2 3">
    <name type="scientific">Corallibacter vietnamensis</name>
    <dbReference type="NCBI Taxonomy" id="904130"/>
    <lineage>
        <taxon>Bacteria</taxon>
        <taxon>Pseudomonadati</taxon>
        <taxon>Bacteroidota</taxon>
        <taxon>Flavobacteriia</taxon>
        <taxon>Flavobacteriales</taxon>
        <taxon>Flavobacteriaceae</taxon>
        <taxon>Corallibacter</taxon>
    </lineage>
</organism>
<feature type="transmembrane region" description="Helical" evidence="1">
    <location>
        <begin position="33"/>
        <end position="58"/>
    </location>
</feature>
<keyword evidence="1" id="KW-0812">Transmembrane</keyword>
<keyword evidence="1" id="KW-1133">Transmembrane helix</keyword>
<dbReference type="Proteomes" id="UP001501456">
    <property type="component" value="Unassembled WGS sequence"/>
</dbReference>
<reference evidence="3" key="1">
    <citation type="journal article" date="2019" name="Int. J. Syst. Evol. Microbiol.">
        <title>The Global Catalogue of Microorganisms (GCM) 10K type strain sequencing project: providing services to taxonomists for standard genome sequencing and annotation.</title>
        <authorList>
            <consortium name="The Broad Institute Genomics Platform"/>
            <consortium name="The Broad Institute Genome Sequencing Center for Infectious Disease"/>
            <person name="Wu L."/>
            <person name="Ma J."/>
        </authorList>
    </citation>
    <scope>NUCLEOTIDE SEQUENCE [LARGE SCALE GENOMIC DNA]</scope>
    <source>
        <strain evidence="3">JCM 17525</strain>
    </source>
</reference>
<evidence type="ECO:0000313" key="2">
    <source>
        <dbReference type="EMBL" id="GAA3781891.1"/>
    </source>
</evidence>